<dbReference type="RefSeq" id="XP_013753651.1">
    <property type="nucleotide sequence ID" value="XM_013898197.1"/>
</dbReference>
<feature type="region of interest" description="Disordered" evidence="1">
    <location>
        <begin position="340"/>
        <end position="502"/>
    </location>
</feature>
<dbReference type="Pfam" id="PF07714">
    <property type="entry name" value="PK_Tyr_Ser-Thr"/>
    <property type="match status" value="2"/>
</dbReference>
<protein>
    <submittedName>
        <fullName evidence="3">Salt-inducible protein kinase</fullName>
    </submittedName>
</protein>
<dbReference type="PANTHER" id="PTHR44329">
    <property type="entry name" value="SERINE/THREONINE-PROTEIN KINASE TNNI3K-RELATED"/>
    <property type="match status" value="1"/>
</dbReference>
<dbReference type="InterPro" id="IPR051681">
    <property type="entry name" value="Ser/Thr_Kinases-Pseudokinases"/>
</dbReference>
<dbReference type="InterPro" id="IPR000719">
    <property type="entry name" value="Prot_kinase_dom"/>
</dbReference>
<dbReference type="EMBL" id="GL349490">
    <property type="protein sequence ID" value="KNC54498.1"/>
    <property type="molecule type" value="Genomic_DNA"/>
</dbReference>
<dbReference type="OrthoDB" id="4062651at2759"/>
<dbReference type="eggNOG" id="KOG0192">
    <property type="taxonomic scope" value="Eukaryota"/>
</dbReference>
<proteinExistence type="predicted"/>
<evidence type="ECO:0000313" key="3">
    <source>
        <dbReference type="EMBL" id="KNC54498.1"/>
    </source>
</evidence>
<dbReference type="AlphaFoldDB" id="A0A0L0DSR4"/>
<dbReference type="PROSITE" id="PS50011">
    <property type="entry name" value="PROTEIN_KINASE_DOM"/>
    <property type="match status" value="2"/>
</dbReference>
<dbReference type="SUPFAM" id="SSF56112">
    <property type="entry name" value="Protein kinase-like (PK-like)"/>
    <property type="match status" value="2"/>
</dbReference>
<organism evidence="3 4">
    <name type="scientific">Thecamonas trahens ATCC 50062</name>
    <dbReference type="NCBI Taxonomy" id="461836"/>
    <lineage>
        <taxon>Eukaryota</taxon>
        <taxon>Apusozoa</taxon>
        <taxon>Apusomonadida</taxon>
        <taxon>Apusomonadidae</taxon>
        <taxon>Thecamonas</taxon>
    </lineage>
</organism>
<feature type="region of interest" description="Disordered" evidence="1">
    <location>
        <begin position="551"/>
        <end position="576"/>
    </location>
</feature>
<evidence type="ECO:0000259" key="2">
    <source>
        <dbReference type="PROSITE" id="PS50011"/>
    </source>
</evidence>
<sequence length="878" mass="92574">MYSNQAVTSLGLLSVASSISTTSKASSNWTNVFWSAPEVLAGGADAVAPSSDIYSFAIVLWELLTRDEPYHPTSGIAALALEVVHGTSRPALVNIPPWAADLVPLVASAWDHLPRERPSAAALASTLCSRFTLAKVQLPVRKARPSGHVFAATISCPSGKALLAHDPLEARRALHAFHDMLASAVAASRASLVDWALGDALVVFDLPRQLLDFADACYDALAAGHEAAHPPFFVVAAEGDITSELMPGTAAADHQWVFRGPVVCAMASVTEAAAAAGRNYGFFVDPGLKPSIKAALSSACLSVPRPTLRLIKLVPGALLELISDRCDLSCPALGTVMSTSRAGGPSGSFSMSASPMASRTHLHAHTRGTSHSPSGTPVSALLPPAPRCPPRVASWSNGRRGLMAHPQLVERPQGAPQLARRASESSVSVVTELCPSSAGAPDAPGADSNEPKPGMPDTTQLKPSPPSSLSSPDKGKVDDEDEDKVKRKASQVLPATDGSGANRRLPMIQLDIDHPSLSKTAPNLELAGMPSEVTLPRLPTRLSLHESLVENRRLGKRTSSSKQLSRSRSRQLSRSRSASQLRMALTLASRLKCELVLSVPVMRSMIMRGSEAGASTVCRMLVSNYKGMPVVIKSLLSQGSVTVKPLVTLVTELASWALLPCEVREIFVVPVGVCATKPFVGVVLPFYRLGSLGSAIRDGRRSAVFVNTAVRSVAHGLAVLHNHDIVHGALRPNNVMLKAPDASQTVFVDGCGLNRLLAATGQAREDPGLAGLAPELADGTATEPTPASDIFAFGCLVYELLTGKPAFGASTEALLAARVMPDDMDSLSPDMASLLYDCWARQPASRLSTKRLVDRIVSLPIRHFTLIPQDGSGSSDSE</sequence>
<gene>
    <name evidence="3" type="ORF">AMSG_10496</name>
</gene>
<dbReference type="STRING" id="461836.A0A0L0DSR4"/>
<accession>A0A0L0DSR4</accession>
<reference evidence="3 4" key="1">
    <citation type="submission" date="2010-05" db="EMBL/GenBank/DDBJ databases">
        <title>The Genome Sequence of Thecamonas trahens ATCC 50062.</title>
        <authorList>
            <consortium name="The Broad Institute Genome Sequencing Platform"/>
            <person name="Russ C."/>
            <person name="Cuomo C."/>
            <person name="Shea T."/>
            <person name="Young S.K."/>
            <person name="Zeng Q."/>
            <person name="Koehrsen M."/>
            <person name="Haas B."/>
            <person name="Borodovsky M."/>
            <person name="Guigo R."/>
            <person name="Alvarado L."/>
            <person name="Berlin A."/>
            <person name="Bochicchio J."/>
            <person name="Borenstein D."/>
            <person name="Chapman S."/>
            <person name="Chen Z."/>
            <person name="Freedman E."/>
            <person name="Gellesch M."/>
            <person name="Goldberg J."/>
            <person name="Griggs A."/>
            <person name="Gujja S."/>
            <person name="Heilman E."/>
            <person name="Heiman D."/>
            <person name="Hepburn T."/>
            <person name="Howarth C."/>
            <person name="Jen D."/>
            <person name="Larson L."/>
            <person name="Mehta T."/>
            <person name="Park D."/>
            <person name="Pearson M."/>
            <person name="Roberts A."/>
            <person name="Saif S."/>
            <person name="Shenoy N."/>
            <person name="Sisk P."/>
            <person name="Stolte C."/>
            <person name="Sykes S."/>
            <person name="Thomson T."/>
            <person name="Walk T."/>
            <person name="White J."/>
            <person name="Yandava C."/>
            <person name="Burger G."/>
            <person name="Gray M.W."/>
            <person name="Holland P.W.H."/>
            <person name="King N."/>
            <person name="Lang F.B.F."/>
            <person name="Roger A.J."/>
            <person name="Ruiz-Trillo I."/>
            <person name="Lander E."/>
            <person name="Nusbaum C."/>
        </authorList>
    </citation>
    <scope>NUCLEOTIDE SEQUENCE [LARGE SCALE GENOMIC DNA]</scope>
    <source>
        <strain evidence="3 4">ATCC 50062</strain>
    </source>
</reference>
<dbReference type="InterPro" id="IPR011009">
    <property type="entry name" value="Kinase-like_dom_sf"/>
</dbReference>
<dbReference type="GO" id="GO:0004674">
    <property type="term" value="F:protein serine/threonine kinase activity"/>
    <property type="evidence" value="ECO:0007669"/>
    <property type="project" value="TreeGrafter"/>
</dbReference>
<dbReference type="GeneID" id="25568709"/>
<feature type="domain" description="Protein kinase" evidence="2">
    <location>
        <begin position="606"/>
        <end position="866"/>
    </location>
</feature>
<feature type="compositionally biased region" description="Low complexity" evidence="1">
    <location>
        <begin position="425"/>
        <end position="448"/>
    </location>
</feature>
<dbReference type="GO" id="GO:0005524">
    <property type="term" value="F:ATP binding"/>
    <property type="evidence" value="ECO:0007669"/>
    <property type="project" value="InterPro"/>
</dbReference>
<dbReference type="Gene3D" id="1.10.510.10">
    <property type="entry name" value="Transferase(Phosphotransferase) domain 1"/>
    <property type="match status" value="2"/>
</dbReference>
<name>A0A0L0DSR4_THETB</name>
<evidence type="ECO:0000313" key="4">
    <source>
        <dbReference type="Proteomes" id="UP000054408"/>
    </source>
</evidence>
<feature type="compositionally biased region" description="Polar residues" evidence="1">
    <location>
        <begin position="340"/>
        <end position="357"/>
    </location>
</feature>
<evidence type="ECO:0000256" key="1">
    <source>
        <dbReference type="SAM" id="MobiDB-lite"/>
    </source>
</evidence>
<keyword evidence="3" id="KW-0418">Kinase</keyword>
<keyword evidence="3" id="KW-0808">Transferase</keyword>
<dbReference type="InterPro" id="IPR001245">
    <property type="entry name" value="Ser-Thr/Tyr_kinase_cat_dom"/>
</dbReference>
<dbReference type="eggNOG" id="KOG0193">
    <property type="taxonomic scope" value="Eukaryota"/>
</dbReference>
<feature type="domain" description="Protein kinase" evidence="2">
    <location>
        <begin position="1"/>
        <end position="132"/>
    </location>
</feature>
<dbReference type="Proteomes" id="UP000054408">
    <property type="component" value="Unassembled WGS sequence"/>
</dbReference>
<keyword evidence="4" id="KW-1185">Reference proteome</keyword>